<dbReference type="EC" id="2.7.11.1" evidence="2"/>
<gene>
    <name evidence="2" type="primary">pknH_6</name>
    <name evidence="2" type="ORF">LAUMK13_02533</name>
</gene>
<dbReference type="InterPro" id="IPR026954">
    <property type="entry name" value="PknH-like_Extracell"/>
</dbReference>
<dbReference type="Gene3D" id="3.40.1000.70">
    <property type="entry name" value="PknH-like extracellular domain"/>
    <property type="match status" value="1"/>
</dbReference>
<evidence type="ECO:0000259" key="1">
    <source>
        <dbReference type="Pfam" id="PF14032"/>
    </source>
</evidence>
<feature type="domain" description="PknH-like extracellular" evidence="1">
    <location>
        <begin position="20"/>
        <end position="89"/>
    </location>
</feature>
<evidence type="ECO:0000313" key="3">
    <source>
        <dbReference type="Proteomes" id="UP000267289"/>
    </source>
</evidence>
<dbReference type="RefSeq" id="WP_075544795.1">
    <property type="nucleotide sequence ID" value="NZ_UPHQ01000114.1"/>
</dbReference>
<proteinExistence type="predicted"/>
<dbReference type="EMBL" id="UPHQ01000114">
    <property type="protein sequence ID" value="VBA39307.1"/>
    <property type="molecule type" value="Genomic_DNA"/>
</dbReference>
<sequence>MRDLHARLYGAIWVWGGRWNCANQTVTATKSTGETIRWALASLNGEPPNITLNETQVGAGNNWGCQRALSAVSNVVIDVTACSYHIANEGRQLD</sequence>
<dbReference type="OrthoDB" id="1551126at2"/>
<dbReference type="InterPro" id="IPR038232">
    <property type="entry name" value="PknH-like_Extracell_sf"/>
</dbReference>
<dbReference type="Pfam" id="PF14032">
    <property type="entry name" value="PknH_C"/>
    <property type="match status" value="1"/>
</dbReference>
<dbReference type="Proteomes" id="UP000267289">
    <property type="component" value="Unassembled WGS sequence"/>
</dbReference>
<keyword evidence="2" id="KW-0418">Kinase</keyword>
<dbReference type="AlphaFoldDB" id="A0A498Q1Y3"/>
<name>A0A498Q1Y3_9MYCO</name>
<keyword evidence="2" id="KW-0808">Transferase</keyword>
<reference evidence="2 3" key="1">
    <citation type="submission" date="2018-09" db="EMBL/GenBank/DDBJ databases">
        <authorList>
            <person name="Tagini F."/>
        </authorList>
    </citation>
    <scope>NUCLEOTIDE SEQUENCE [LARGE SCALE GENOMIC DNA]</scope>
    <source>
        <strain evidence="2 3">MK13</strain>
    </source>
</reference>
<evidence type="ECO:0000313" key="2">
    <source>
        <dbReference type="EMBL" id="VBA39307.1"/>
    </source>
</evidence>
<protein>
    <submittedName>
        <fullName evidence="2">Serine/threonine-protein kinase PknH</fullName>
        <ecNumber evidence="2">2.7.11.1</ecNumber>
    </submittedName>
</protein>
<keyword evidence="3" id="KW-1185">Reference proteome</keyword>
<dbReference type="GO" id="GO:0004674">
    <property type="term" value="F:protein serine/threonine kinase activity"/>
    <property type="evidence" value="ECO:0007669"/>
    <property type="project" value="UniProtKB-EC"/>
</dbReference>
<accession>A0A498Q1Y3</accession>
<organism evidence="2 3">
    <name type="scientific">Mycobacterium innocens</name>
    <dbReference type="NCBI Taxonomy" id="2341083"/>
    <lineage>
        <taxon>Bacteria</taxon>
        <taxon>Bacillati</taxon>
        <taxon>Actinomycetota</taxon>
        <taxon>Actinomycetes</taxon>
        <taxon>Mycobacteriales</taxon>
        <taxon>Mycobacteriaceae</taxon>
        <taxon>Mycobacterium</taxon>
    </lineage>
</organism>